<protein>
    <submittedName>
        <fullName evidence="1">Uncharacterized protein</fullName>
    </submittedName>
</protein>
<accession>A0ABY7BU18</accession>
<name>A0ABY7BU18_9HYPH</name>
<sequence length="60" mass="6952">MALARMTAESRSLLTRLVREPADHPNTGLIPDLTKLGFIERRDSKWYPTRAGKDYLKTHR</sequence>
<gene>
    <name evidence="1" type="ORF">OH818_16900</name>
</gene>
<proteinExistence type="predicted"/>
<keyword evidence="2" id="KW-1185">Reference proteome</keyword>
<dbReference type="EMBL" id="CP114029">
    <property type="protein sequence ID" value="WAP67252.1"/>
    <property type="molecule type" value="Genomic_DNA"/>
</dbReference>
<reference evidence="1" key="1">
    <citation type="submission" date="2022-12" db="EMBL/GenBank/DDBJ databases">
        <title>Jiella pelagia sp. nov., isolated from phosphonate enriched culture of Northwest Pacific surface seawater.</title>
        <authorList>
            <person name="Shin D.Y."/>
            <person name="Hwang C.Y."/>
        </authorList>
    </citation>
    <scope>NUCLEOTIDE SEQUENCE</scope>
    <source>
        <strain evidence="1">HL-NP1</strain>
    </source>
</reference>
<dbReference type="Proteomes" id="UP001164020">
    <property type="component" value="Chromosome"/>
</dbReference>
<evidence type="ECO:0000313" key="1">
    <source>
        <dbReference type="EMBL" id="WAP67252.1"/>
    </source>
</evidence>
<dbReference type="RefSeq" id="WP_268879704.1">
    <property type="nucleotide sequence ID" value="NZ_CP114029.1"/>
</dbReference>
<organism evidence="1 2">
    <name type="scientific">Jiella pelagia</name>
    <dbReference type="NCBI Taxonomy" id="2986949"/>
    <lineage>
        <taxon>Bacteria</taxon>
        <taxon>Pseudomonadati</taxon>
        <taxon>Pseudomonadota</taxon>
        <taxon>Alphaproteobacteria</taxon>
        <taxon>Hyphomicrobiales</taxon>
        <taxon>Aurantimonadaceae</taxon>
        <taxon>Jiella</taxon>
    </lineage>
</organism>
<evidence type="ECO:0000313" key="2">
    <source>
        <dbReference type="Proteomes" id="UP001164020"/>
    </source>
</evidence>